<dbReference type="AlphaFoldDB" id="A0A0B1JAG0"/>
<dbReference type="Proteomes" id="UP000523388">
    <property type="component" value="Unassembled WGS sequence"/>
</dbReference>
<evidence type="ECO:0000313" key="3">
    <source>
        <dbReference type="Proteomes" id="UP000523388"/>
    </source>
</evidence>
<reference evidence="2 3" key="1">
    <citation type="submission" date="2018-08" db="EMBL/GenBank/DDBJ databases">
        <authorList>
            <consortium name="GenomeTrakr network: Whole genome sequencing for foodborne pathogen traceback"/>
        </authorList>
    </citation>
    <scope>NUCLEOTIDE SEQUENCE [LARGE SCALE GENOMIC DNA]</scope>
    <source>
        <strain evidence="2 3">AZ-TG102963</strain>
    </source>
</reference>
<keyword evidence="2" id="KW-0255">Endonuclease</keyword>
<dbReference type="Gene3D" id="3.90.1570.30">
    <property type="match status" value="1"/>
</dbReference>
<name>A0A0B1JAG0_ECOLX</name>
<evidence type="ECO:0000259" key="1">
    <source>
        <dbReference type="Pfam" id="PF04313"/>
    </source>
</evidence>
<feature type="domain" description="Restriction endonuclease type I HsdR N-terminal" evidence="1">
    <location>
        <begin position="63"/>
        <end position="128"/>
    </location>
</feature>
<proteinExistence type="predicted"/>
<evidence type="ECO:0000313" key="2">
    <source>
        <dbReference type="EMBL" id="EFA9845108.1"/>
    </source>
</evidence>
<dbReference type="GO" id="GO:0003677">
    <property type="term" value="F:DNA binding"/>
    <property type="evidence" value="ECO:0007669"/>
    <property type="project" value="UniProtKB-KW"/>
</dbReference>
<gene>
    <name evidence="2" type="ORF">C1Q91_001458</name>
</gene>
<dbReference type="GO" id="GO:0005524">
    <property type="term" value="F:ATP binding"/>
    <property type="evidence" value="ECO:0007669"/>
    <property type="project" value="UniProtKB-KW"/>
</dbReference>
<keyword evidence="2" id="KW-0540">Nuclease</keyword>
<dbReference type="InterPro" id="IPR007409">
    <property type="entry name" value="Restrct_endonuc_type1_HsdR_N"/>
</dbReference>
<sequence>MENFANKLKIHTEHVAKMGVFCTTEETTKQALIMPLLDILGFTPYDPRKVKAEYSADFPGVKANERVDYALFCHDVPVMFIEAKSFSEQIDNHCPQLSRYFNSTPEVTISAITNGVEWRFFTDLKQKNIMDSTPFLKIRMDSLTHSDITQLFRFRYDKFKPEALRTLAEESVYLNSFTKTISSSLREVDLEFVRYVASRSNIERQLNQRFLEFVTPLVKQAVERAVSAMVVSGLSTQPVEQTKENDATDTQVNNAIVDEENPNIITTAKELELFERVKQIIQTEDNIEYKDTESYFGVLLNGKTNRWLLRFYDKKSSFITLPISLSEVQLNEIRRARLDTDGKRIHITNPEDILRISGLILDSYEYVKNDDNFRRGSRVSSLEEVE</sequence>
<dbReference type="Pfam" id="PF04313">
    <property type="entry name" value="HSDR_N"/>
    <property type="match status" value="1"/>
</dbReference>
<accession>A0A0B1JAG0</accession>
<dbReference type="GO" id="GO:0009307">
    <property type="term" value="P:DNA restriction-modification system"/>
    <property type="evidence" value="ECO:0007669"/>
    <property type="project" value="UniProtKB-KW"/>
</dbReference>
<organism evidence="2 3">
    <name type="scientific">Escherichia coli</name>
    <dbReference type="NCBI Taxonomy" id="562"/>
    <lineage>
        <taxon>Bacteria</taxon>
        <taxon>Pseudomonadati</taxon>
        <taxon>Pseudomonadota</taxon>
        <taxon>Gammaproteobacteria</taxon>
        <taxon>Enterobacterales</taxon>
        <taxon>Enterobacteriaceae</taxon>
        <taxon>Escherichia</taxon>
    </lineage>
</organism>
<comment type="caution">
    <text evidence="2">The sequence shown here is derived from an EMBL/GenBank/DDBJ whole genome shotgun (WGS) entry which is preliminary data.</text>
</comment>
<dbReference type="EMBL" id="AASCJS010000006">
    <property type="protein sequence ID" value="EFA9845108.1"/>
    <property type="molecule type" value="Genomic_DNA"/>
</dbReference>
<keyword evidence="2" id="KW-0378">Hydrolase</keyword>
<dbReference type="GO" id="GO:0009035">
    <property type="term" value="F:type I site-specific deoxyribonuclease activity"/>
    <property type="evidence" value="ECO:0007669"/>
    <property type="project" value="UniProtKB-EC"/>
</dbReference>
<dbReference type="RefSeq" id="WP_000426902.1">
    <property type="nucleotide sequence ID" value="NZ_BFFS01000003.1"/>
</dbReference>
<protein>
    <submittedName>
        <fullName evidence="2">Type I restriction endonuclease subunit R</fullName>
    </submittedName>
</protein>